<dbReference type="EC" id="2.7.7.62" evidence="9"/>
<dbReference type="PIRSF" id="PIRSF006135">
    <property type="entry name" value="CobU"/>
    <property type="match status" value="1"/>
</dbReference>
<dbReference type="Pfam" id="PF02283">
    <property type="entry name" value="CobU"/>
    <property type="match status" value="1"/>
</dbReference>
<evidence type="ECO:0000256" key="5">
    <source>
        <dbReference type="ARBA" id="ARBA00004692"/>
    </source>
</evidence>
<evidence type="ECO:0000256" key="9">
    <source>
        <dbReference type="ARBA" id="ARBA00012523"/>
    </source>
</evidence>
<keyword evidence="12 19" id="KW-0547">Nucleotide-binding</keyword>
<evidence type="ECO:0000256" key="13">
    <source>
        <dbReference type="ARBA" id="ARBA00022777"/>
    </source>
</evidence>
<feature type="binding site" evidence="19">
    <location>
        <position position="77"/>
    </location>
    <ligand>
        <name>GTP</name>
        <dbReference type="ChEBI" id="CHEBI:37565"/>
    </ligand>
</feature>
<reference evidence="21" key="1">
    <citation type="submission" date="2019-01" db="EMBL/GenBank/DDBJ databases">
        <title>Draft genomes of a novel of Sporanaerobacter strains.</title>
        <authorList>
            <person name="Ma S."/>
        </authorList>
    </citation>
    <scope>NUCLEOTIDE SEQUENCE [LARGE SCALE GENOMIC DNA]</scope>
    <source>
        <strain evidence="21">NJN-17</strain>
    </source>
</reference>
<evidence type="ECO:0000256" key="7">
    <source>
        <dbReference type="ARBA" id="ARBA00007490"/>
    </source>
</evidence>
<dbReference type="UniPathway" id="UPA00148">
    <property type="reaction ID" value="UER00236"/>
</dbReference>
<dbReference type="PANTHER" id="PTHR34848">
    <property type="match status" value="1"/>
</dbReference>
<comment type="pathway">
    <text evidence="6">Cofactor biosynthesis; adenosylcobalamin biosynthesis; adenosylcobalamin from cob(II)yrinate a,c-diamide: step 5/7.</text>
</comment>
<organism evidence="20 21">
    <name type="scientific">Acidilutibacter cellobiosedens</name>
    <dbReference type="NCBI Taxonomy" id="2507161"/>
    <lineage>
        <taxon>Bacteria</taxon>
        <taxon>Bacillati</taxon>
        <taxon>Bacillota</taxon>
        <taxon>Tissierellia</taxon>
        <taxon>Tissierellales</taxon>
        <taxon>Acidilutibacteraceae</taxon>
        <taxon>Acidilutibacter</taxon>
    </lineage>
</organism>
<dbReference type="SUPFAM" id="SSF52540">
    <property type="entry name" value="P-loop containing nucleoside triphosphate hydrolases"/>
    <property type="match status" value="1"/>
</dbReference>
<dbReference type="InterPro" id="IPR027417">
    <property type="entry name" value="P-loop_NTPase"/>
</dbReference>
<evidence type="ECO:0000256" key="8">
    <source>
        <dbReference type="ARBA" id="ARBA00012016"/>
    </source>
</evidence>
<evidence type="ECO:0000256" key="14">
    <source>
        <dbReference type="ARBA" id="ARBA00022840"/>
    </source>
</evidence>
<keyword evidence="14" id="KW-0067">ATP-binding</keyword>
<gene>
    <name evidence="20" type="primary">cobU</name>
    <name evidence="20" type="ORF">EQM13_00805</name>
</gene>
<comment type="catalytic activity">
    <reaction evidence="2">
        <text>adenosylcob(III)inamide phosphate + GTP + H(+) = adenosylcob(III)inamide-GDP + diphosphate</text>
        <dbReference type="Rhea" id="RHEA:22712"/>
        <dbReference type="ChEBI" id="CHEBI:15378"/>
        <dbReference type="ChEBI" id="CHEBI:33019"/>
        <dbReference type="ChEBI" id="CHEBI:37565"/>
        <dbReference type="ChEBI" id="CHEBI:58502"/>
        <dbReference type="ChEBI" id="CHEBI:60487"/>
        <dbReference type="EC" id="2.7.7.62"/>
    </reaction>
</comment>
<comment type="catalytic activity">
    <reaction evidence="3">
        <text>adenosylcob(III)inamide + GTP = adenosylcob(III)inamide phosphate + GDP + H(+)</text>
        <dbReference type="Rhea" id="RHEA:15765"/>
        <dbReference type="ChEBI" id="CHEBI:2480"/>
        <dbReference type="ChEBI" id="CHEBI:15378"/>
        <dbReference type="ChEBI" id="CHEBI:37565"/>
        <dbReference type="ChEBI" id="CHEBI:58189"/>
        <dbReference type="ChEBI" id="CHEBI:58502"/>
        <dbReference type="EC" id="2.7.1.156"/>
    </reaction>
</comment>
<evidence type="ECO:0000256" key="12">
    <source>
        <dbReference type="ARBA" id="ARBA00022741"/>
    </source>
</evidence>
<dbReference type="PANTHER" id="PTHR34848:SF1">
    <property type="entry name" value="BIFUNCTIONAL ADENOSYLCOBALAMIN BIOSYNTHESIS PROTEIN COBU"/>
    <property type="match status" value="1"/>
</dbReference>
<evidence type="ECO:0000256" key="6">
    <source>
        <dbReference type="ARBA" id="ARBA00005159"/>
    </source>
</evidence>
<feature type="binding site" evidence="19">
    <location>
        <begin position="7"/>
        <end position="14"/>
    </location>
    <ligand>
        <name>GTP</name>
        <dbReference type="ChEBI" id="CHEBI:37565"/>
    </ligand>
</feature>
<dbReference type="CDD" id="cd00544">
    <property type="entry name" value="CobU"/>
    <property type="match status" value="1"/>
</dbReference>
<dbReference type="Gene3D" id="3.40.50.300">
    <property type="entry name" value="P-loop containing nucleotide triphosphate hydrolases"/>
    <property type="match status" value="1"/>
</dbReference>
<dbReference type="AlphaFoldDB" id="A0A410Q8C3"/>
<evidence type="ECO:0000313" key="20">
    <source>
        <dbReference type="EMBL" id="QAT60212.1"/>
    </source>
</evidence>
<name>A0A410Q8C3_9FIRM</name>
<comment type="function">
    <text evidence="4">Catalyzes ATP-dependent phosphorylation of adenosylcobinamide and addition of GMP to adenosylcobinamide phosphate.</text>
</comment>
<feature type="binding site" evidence="19">
    <location>
        <begin position="31"/>
        <end position="33"/>
    </location>
    <ligand>
        <name>GTP</name>
        <dbReference type="ChEBI" id="CHEBI:37565"/>
    </ligand>
</feature>
<evidence type="ECO:0000256" key="1">
    <source>
        <dbReference type="ARBA" id="ARBA00000312"/>
    </source>
</evidence>
<accession>A0A410Q8C3</accession>
<dbReference type="EMBL" id="CP035282">
    <property type="protein sequence ID" value="QAT60212.1"/>
    <property type="molecule type" value="Genomic_DNA"/>
</dbReference>
<dbReference type="GO" id="GO:0043752">
    <property type="term" value="F:adenosylcobinamide kinase activity"/>
    <property type="evidence" value="ECO:0007669"/>
    <property type="project" value="UniProtKB-EC"/>
</dbReference>
<keyword evidence="10" id="KW-0169">Cobalamin biosynthesis</keyword>
<evidence type="ECO:0000256" key="2">
    <source>
        <dbReference type="ARBA" id="ARBA00000711"/>
    </source>
</evidence>
<keyword evidence="11 20" id="KW-0808">Transferase</keyword>
<dbReference type="EC" id="2.7.1.156" evidence="8"/>
<keyword evidence="20" id="KW-0548">Nucleotidyltransferase</keyword>
<dbReference type="KEGG" id="spoa:EQM13_00805"/>
<comment type="catalytic activity">
    <reaction evidence="1">
        <text>adenosylcob(III)inamide + ATP = adenosylcob(III)inamide phosphate + ADP + H(+)</text>
        <dbReference type="Rhea" id="RHEA:15769"/>
        <dbReference type="ChEBI" id="CHEBI:2480"/>
        <dbReference type="ChEBI" id="CHEBI:15378"/>
        <dbReference type="ChEBI" id="CHEBI:30616"/>
        <dbReference type="ChEBI" id="CHEBI:58502"/>
        <dbReference type="ChEBI" id="CHEBI:456216"/>
        <dbReference type="EC" id="2.7.1.156"/>
    </reaction>
</comment>
<proteinExistence type="inferred from homology"/>
<evidence type="ECO:0000256" key="11">
    <source>
        <dbReference type="ARBA" id="ARBA00022679"/>
    </source>
</evidence>
<keyword evidence="13 20" id="KW-0418">Kinase</keyword>
<dbReference type="OrthoDB" id="9799422at2"/>
<dbReference type="GO" id="GO:0005525">
    <property type="term" value="F:GTP binding"/>
    <property type="evidence" value="ECO:0007669"/>
    <property type="project" value="UniProtKB-KW"/>
</dbReference>
<dbReference type="GO" id="GO:0009236">
    <property type="term" value="P:cobalamin biosynthetic process"/>
    <property type="evidence" value="ECO:0007669"/>
    <property type="project" value="UniProtKB-UniPathway"/>
</dbReference>
<dbReference type="GO" id="GO:0008820">
    <property type="term" value="F:cobinamide phosphate guanylyltransferase activity"/>
    <property type="evidence" value="ECO:0007669"/>
    <property type="project" value="UniProtKB-EC"/>
</dbReference>
<keyword evidence="21" id="KW-1185">Reference proteome</keyword>
<evidence type="ECO:0000256" key="16">
    <source>
        <dbReference type="ARBA" id="ARBA00029570"/>
    </source>
</evidence>
<dbReference type="GO" id="GO:0005524">
    <property type="term" value="F:ATP binding"/>
    <property type="evidence" value="ECO:0007669"/>
    <property type="project" value="UniProtKB-KW"/>
</dbReference>
<evidence type="ECO:0000256" key="19">
    <source>
        <dbReference type="PIRSR" id="PIRSR006135-2"/>
    </source>
</evidence>
<evidence type="ECO:0000313" key="21">
    <source>
        <dbReference type="Proteomes" id="UP000287969"/>
    </source>
</evidence>
<evidence type="ECO:0000256" key="17">
    <source>
        <dbReference type="ARBA" id="ARBA00030571"/>
    </source>
</evidence>
<comment type="similarity">
    <text evidence="7">Belongs to the CobU/CobP family.</text>
</comment>
<dbReference type="Proteomes" id="UP000287969">
    <property type="component" value="Chromosome"/>
</dbReference>
<dbReference type="RefSeq" id="WP_114219583.1">
    <property type="nucleotide sequence ID" value="NZ_CP035282.1"/>
</dbReference>
<feature type="binding site" evidence="19">
    <location>
        <begin position="48"/>
        <end position="51"/>
    </location>
    <ligand>
        <name>GTP</name>
        <dbReference type="ChEBI" id="CHEBI:37565"/>
    </ligand>
</feature>
<dbReference type="NCBIfam" id="NF004469">
    <property type="entry name" value="PRK05800.1"/>
    <property type="match status" value="1"/>
</dbReference>
<feature type="active site" description="GMP-histidine intermediate" evidence="18">
    <location>
        <position position="47"/>
    </location>
</feature>
<comment type="pathway">
    <text evidence="5">Cofactor biosynthesis; adenosylcobalamin biosynthesis; adenosylcobalamin from cob(II)yrinate a,c-diamide: step 6/7.</text>
</comment>
<evidence type="ECO:0000256" key="10">
    <source>
        <dbReference type="ARBA" id="ARBA00022573"/>
    </source>
</evidence>
<sequence length="178" mass="20597">MIILVTGGARSGKSSFSESLYENKEDVVYIATSKIYDKEMEERVILHRQSRPLSWRTYEGNYDLKKAVGEEKNYILDCVTVLLSNRMFDITKDEEFISFQLQSQVENTVFNELKCLIDEIRRRNYNLIMVTNEVGDSLVPESHIGRVFRDIQGRINQRIASVSDEVYLVCCGIPVKLK</sequence>
<protein>
    <recommendedName>
        <fullName evidence="16">Adenosylcobinamide kinase</fullName>
        <ecNumber evidence="8">2.7.1.156</ecNumber>
        <ecNumber evidence="9">2.7.7.62</ecNumber>
    </recommendedName>
    <alternativeName>
        <fullName evidence="17">Adenosylcobinamide-phosphate guanylyltransferase</fullName>
    </alternativeName>
</protein>
<evidence type="ECO:0000256" key="4">
    <source>
        <dbReference type="ARBA" id="ARBA00003889"/>
    </source>
</evidence>
<evidence type="ECO:0000256" key="15">
    <source>
        <dbReference type="ARBA" id="ARBA00023134"/>
    </source>
</evidence>
<evidence type="ECO:0000256" key="3">
    <source>
        <dbReference type="ARBA" id="ARBA00001522"/>
    </source>
</evidence>
<evidence type="ECO:0000256" key="18">
    <source>
        <dbReference type="PIRSR" id="PIRSR006135-1"/>
    </source>
</evidence>
<dbReference type="InterPro" id="IPR003203">
    <property type="entry name" value="CobU/CobP"/>
</dbReference>
<feature type="binding site" evidence="19">
    <location>
        <position position="59"/>
    </location>
    <ligand>
        <name>GTP</name>
        <dbReference type="ChEBI" id="CHEBI:37565"/>
    </ligand>
</feature>
<keyword evidence="15 19" id="KW-0342">GTP-binding</keyword>